<gene>
    <name evidence="2" type="ORF">PNOK_0710700</name>
</gene>
<dbReference type="AlphaFoldDB" id="A0A286UBT0"/>
<protein>
    <recommendedName>
        <fullName evidence="1">Protein kinase domain-containing protein</fullName>
    </recommendedName>
</protein>
<keyword evidence="3" id="KW-1185">Reference proteome</keyword>
<dbReference type="STRING" id="2282107.A0A286UBT0"/>
<dbReference type="GO" id="GO:0005524">
    <property type="term" value="F:ATP binding"/>
    <property type="evidence" value="ECO:0007669"/>
    <property type="project" value="InterPro"/>
</dbReference>
<feature type="domain" description="Protein kinase" evidence="1">
    <location>
        <begin position="289"/>
        <end position="600"/>
    </location>
</feature>
<sequence>MSVIIENEPDENIAGYVTYTYPVIPRNMDFETYRKTDDDWKRVVRWYNEESRPEKVIAKRVKKERFVFNQWPRDPKGLTMKLAPRGMHTGNGCELWGATLYDFYRIYRIPSLPNWSTISTGSKIAAWMKEAGEDFAQDQLRQAKLEDSPRLLHPYEIGNFIETMEELVSKGKIGKPLKVDRTDSNEGTKCLYAPSQYPAPWPLRPFSIPTARLQKKLHFSHLPRRLIVHDPWDLLCTERINDKLQKEHFPKWGSKDDIIRIYNLNLTGKAKAESRVSGPEPCPVAHLYITPKRRIGSGNHSFVFQAEFELPREVLVEAKACYECALEALENSPSREVRFGKGLTKEERRYYLEKTFKHSRPFEDADLSDDRYQALMHVKFQSKPPYCKHLERGILQPPSQRVSVTAKLTKPNEDGHNWDGTRKERHQEHLRNEAGVYMDLPNHAYEHWNGYNVIHPLNDPTPVGAVVPQFYGYYTPDECNKPIKKGTFMSPILLLEHCGVQVSPETLSIDHRQECFSLLRRLHLAGYLHNSVYQRNILVQNGPLTAPPSKRSQEHLRFRLIDFGRSEKINEKGYSRESPFQKLTEETGVAYRNLNLELFM</sequence>
<dbReference type="Pfam" id="PF06293">
    <property type="entry name" value="Kdo"/>
    <property type="match status" value="1"/>
</dbReference>
<dbReference type="OrthoDB" id="5327923at2759"/>
<dbReference type="InParanoid" id="A0A286UBT0"/>
<proteinExistence type="predicted"/>
<dbReference type="Proteomes" id="UP000217199">
    <property type="component" value="Unassembled WGS sequence"/>
</dbReference>
<dbReference type="InterPro" id="IPR011009">
    <property type="entry name" value="Kinase-like_dom_sf"/>
</dbReference>
<evidence type="ECO:0000259" key="1">
    <source>
        <dbReference type="PROSITE" id="PS50011"/>
    </source>
</evidence>
<accession>A0A286UBT0</accession>
<dbReference type="InterPro" id="IPR000719">
    <property type="entry name" value="Prot_kinase_dom"/>
</dbReference>
<dbReference type="GO" id="GO:0004672">
    <property type="term" value="F:protein kinase activity"/>
    <property type="evidence" value="ECO:0007669"/>
    <property type="project" value="InterPro"/>
</dbReference>
<evidence type="ECO:0000313" key="3">
    <source>
        <dbReference type="Proteomes" id="UP000217199"/>
    </source>
</evidence>
<reference evidence="2 3" key="1">
    <citation type="journal article" date="2017" name="Mol. Ecol.">
        <title>Comparative and population genomic landscape of Phellinus noxius: A hypervariable fungus causing root rot in trees.</title>
        <authorList>
            <person name="Chung C.L."/>
            <person name="Lee T.J."/>
            <person name="Akiba M."/>
            <person name="Lee H.H."/>
            <person name="Kuo T.H."/>
            <person name="Liu D."/>
            <person name="Ke H.M."/>
            <person name="Yokoi T."/>
            <person name="Roa M.B."/>
            <person name="Lu M.J."/>
            <person name="Chang Y.Y."/>
            <person name="Ann P.J."/>
            <person name="Tsai J.N."/>
            <person name="Chen C.Y."/>
            <person name="Tzean S.S."/>
            <person name="Ota Y."/>
            <person name="Hattori T."/>
            <person name="Sahashi N."/>
            <person name="Liou R.F."/>
            <person name="Kikuchi T."/>
            <person name="Tsai I.J."/>
        </authorList>
    </citation>
    <scope>NUCLEOTIDE SEQUENCE [LARGE SCALE GENOMIC DNA]</scope>
    <source>
        <strain evidence="2 3">FFPRI411160</strain>
    </source>
</reference>
<organism evidence="2 3">
    <name type="scientific">Pyrrhoderma noxium</name>
    <dbReference type="NCBI Taxonomy" id="2282107"/>
    <lineage>
        <taxon>Eukaryota</taxon>
        <taxon>Fungi</taxon>
        <taxon>Dikarya</taxon>
        <taxon>Basidiomycota</taxon>
        <taxon>Agaricomycotina</taxon>
        <taxon>Agaricomycetes</taxon>
        <taxon>Hymenochaetales</taxon>
        <taxon>Hymenochaetaceae</taxon>
        <taxon>Pyrrhoderma</taxon>
    </lineage>
</organism>
<dbReference type="EMBL" id="NBII01000007">
    <property type="protein sequence ID" value="PAV17043.1"/>
    <property type="molecule type" value="Genomic_DNA"/>
</dbReference>
<comment type="caution">
    <text evidence="2">The sequence shown here is derived from an EMBL/GenBank/DDBJ whole genome shotgun (WGS) entry which is preliminary data.</text>
</comment>
<dbReference type="SUPFAM" id="SSF56112">
    <property type="entry name" value="Protein kinase-like (PK-like)"/>
    <property type="match status" value="1"/>
</dbReference>
<name>A0A286UBT0_9AGAM</name>
<dbReference type="PROSITE" id="PS50011">
    <property type="entry name" value="PROTEIN_KINASE_DOM"/>
    <property type="match status" value="1"/>
</dbReference>
<evidence type="ECO:0000313" key="2">
    <source>
        <dbReference type="EMBL" id="PAV17043.1"/>
    </source>
</evidence>